<protein>
    <submittedName>
        <fullName evidence="2">Uncharacterized protein</fullName>
    </submittedName>
</protein>
<gene>
    <name evidence="2" type="ORF">Syun_017135</name>
</gene>
<reference evidence="2 3" key="1">
    <citation type="submission" date="2024-01" db="EMBL/GenBank/DDBJ databases">
        <title>Genome assemblies of Stephania.</title>
        <authorList>
            <person name="Yang L."/>
        </authorList>
    </citation>
    <scope>NUCLEOTIDE SEQUENCE [LARGE SCALE GENOMIC DNA]</scope>
    <source>
        <strain evidence="2">YNDBR</strain>
        <tissue evidence="2">Leaf</tissue>
    </source>
</reference>
<organism evidence="2 3">
    <name type="scientific">Stephania yunnanensis</name>
    <dbReference type="NCBI Taxonomy" id="152371"/>
    <lineage>
        <taxon>Eukaryota</taxon>
        <taxon>Viridiplantae</taxon>
        <taxon>Streptophyta</taxon>
        <taxon>Embryophyta</taxon>
        <taxon>Tracheophyta</taxon>
        <taxon>Spermatophyta</taxon>
        <taxon>Magnoliopsida</taxon>
        <taxon>Ranunculales</taxon>
        <taxon>Menispermaceae</taxon>
        <taxon>Menispermoideae</taxon>
        <taxon>Cissampelideae</taxon>
        <taxon>Stephania</taxon>
    </lineage>
</organism>
<dbReference type="AlphaFoldDB" id="A0AAP0J6G7"/>
<name>A0AAP0J6G7_9MAGN</name>
<proteinExistence type="predicted"/>
<comment type="caution">
    <text evidence="2">The sequence shown here is derived from an EMBL/GenBank/DDBJ whole genome shotgun (WGS) entry which is preliminary data.</text>
</comment>
<feature type="region of interest" description="Disordered" evidence="1">
    <location>
        <begin position="1"/>
        <end position="23"/>
    </location>
</feature>
<feature type="compositionally biased region" description="Gly residues" evidence="1">
    <location>
        <begin position="10"/>
        <end position="23"/>
    </location>
</feature>
<sequence>MWGRDEGDGRLGLGAGRGPNEGGGLRNLTPKLVHCLHLLHLFLVAGFSQWQSQKMESFGIGEVCLYEVKYYLKHNQLYITSEHFIFFYFHLEQFLLLLL</sequence>
<dbReference type="Proteomes" id="UP001420932">
    <property type="component" value="Unassembled WGS sequence"/>
</dbReference>
<accession>A0AAP0J6G7</accession>
<dbReference type="EMBL" id="JBBNAF010000007">
    <property type="protein sequence ID" value="KAK9128338.1"/>
    <property type="molecule type" value="Genomic_DNA"/>
</dbReference>
<evidence type="ECO:0000313" key="3">
    <source>
        <dbReference type="Proteomes" id="UP001420932"/>
    </source>
</evidence>
<evidence type="ECO:0000256" key="1">
    <source>
        <dbReference type="SAM" id="MobiDB-lite"/>
    </source>
</evidence>
<keyword evidence="3" id="KW-1185">Reference proteome</keyword>
<evidence type="ECO:0000313" key="2">
    <source>
        <dbReference type="EMBL" id="KAK9128338.1"/>
    </source>
</evidence>